<feature type="transmembrane region" description="Helical" evidence="7">
    <location>
        <begin position="238"/>
        <end position="257"/>
    </location>
</feature>
<feature type="transmembrane region" description="Helical" evidence="7">
    <location>
        <begin position="364"/>
        <end position="383"/>
    </location>
</feature>
<feature type="transmembrane region" description="Helical" evidence="7">
    <location>
        <begin position="197"/>
        <end position="218"/>
    </location>
</feature>
<dbReference type="GO" id="GO:0031090">
    <property type="term" value="C:organelle membrane"/>
    <property type="evidence" value="ECO:0007669"/>
    <property type="project" value="UniProtKB-ARBA"/>
</dbReference>
<feature type="transmembrane region" description="Helical" evidence="7">
    <location>
        <begin position="69"/>
        <end position="91"/>
    </location>
</feature>
<comment type="subcellular location">
    <subcellularLocation>
        <location evidence="1">Membrane</location>
        <topology evidence="1">Multi-pass membrane protein</topology>
    </subcellularLocation>
</comment>
<dbReference type="PANTHER" id="PTHR22950:SF686">
    <property type="entry name" value="AMINO ACID TRANSPORTER AVT6A-LIKE"/>
    <property type="match status" value="1"/>
</dbReference>
<evidence type="ECO:0000313" key="9">
    <source>
        <dbReference type="EMBL" id="KAE9599970.1"/>
    </source>
</evidence>
<feature type="transmembrane region" description="Helical" evidence="7">
    <location>
        <begin position="389"/>
        <end position="411"/>
    </location>
</feature>
<feature type="domain" description="Amino acid transporter transmembrane" evidence="8">
    <location>
        <begin position="38"/>
        <end position="436"/>
    </location>
</feature>
<comment type="caution">
    <text evidence="9">The sequence shown here is derived from an EMBL/GenBank/DDBJ whole genome shotgun (WGS) entry which is preliminary data.</text>
</comment>
<dbReference type="OrthoDB" id="1396167at2759"/>
<feature type="transmembrane region" description="Helical" evidence="7">
    <location>
        <begin position="278"/>
        <end position="297"/>
    </location>
</feature>
<evidence type="ECO:0000259" key="8">
    <source>
        <dbReference type="Pfam" id="PF01490"/>
    </source>
</evidence>
<dbReference type="Proteomes" id="UP000447434">
    <property type="component" value="Chromosome 14"/>
</dbReference>
<evidence type="ECO:0000256" key="7">
    <source>
        <dbReference type="SAM" id="Phobius"/>
    </source>
</evidence>
<keyword evidence="2" id="KW-0813">Transport</keyword>
<organism evidence="9 10">
    <name type="scientific">Lupinus albus</name>
    <name type="common">White lupine</name>
    <name type="synonym">Lupinus termis</name>
    <dbReference type="NCBI Taxonomy" id="3870"/>
    <lineage>
        <taxon>Eukaryota</taxon>
        <taxon>Viridiplantae</taxon>
        <taxon>Streptophyta</taxon>
        <taxon>Embryophyta</taxon>
        <taxon>Tracheophyta</taxon>
        <taxon>Spermatophyta</taxon>
        <taxon>Magnoliopsida</taxon>
        <taxon>eudicotyledons</taxon>
        <taxon>Gunneridae</taxon>
        <taxon>Pentapetalae</taxon>
        <taxon>rosids</taxon>
        <taxon>fabids</taxon>
        <taxon>Fabales</taxon>
        <taxon>Fabaceae</taxon>
        <taxon>Papilionoideae</taxon>
        <taxon>50 kb inversion clade</taxon>
        <taxon>genistoids sensu lato</taxon>
        <taxon>core genistoids</taxon>
        <taxon>Genisteae</taxon>
        <taxon>Lupinus</taxon>
    </lineage>
</organism>
<evidence type="ECO:0000256" key="4">
    <source>
        <dbReference type="ARBA" id="ARBA00022970"/>
    </source>
</evidence>
<keyword evidence="3 7" id="KW-0812">Transmembrane</keyword>
<feature type="transmembrane region" description="Helical" evidence="7">
    <location>
        <begin position="326"/>
        <end position="343"/>
    </location>
</feature>
<keyword evidence="4" id="KW-0029">Amino-acid transport</keyword>
<evidence type="ECO:0000256" key="1">
    <source>
        <dbReference type="ARBA" id="ARBA00004141"/>
    </source>
</evidence>
<dbReference type="PANTHER" id="PTHR22950">
    <property type="entry name" value="AMINO ACID TRANSPORTER"/>
    <property type="match status" value="1"/>
</dbReference>
<evidence type="ECO:0000256" key="5">
    <source>
        <dbReference type="ARBA" id="ARBA00022989"/>
    </source>
</evidence>
<feature type="transmembrane region" description="Helical" evidence="7">
    <location>
        <begin position="427"/>
        <end position="449"/>
    </location>
</feature>
<dbReference type="InterPro" id="IPR013057">
    <property type="entry name" value="AA_transpt_TM"/>
</dbReference>
<dbReference type="EMBL" id="WOCE01000014">
    <property type="protein sequence ID" value="KAE9599970.1"/>
    <property type="molecule type" value="Genomic_DNA"/>
</dbReference>
<sequence length="459" mass="50483">MRITLPFSIHKPRRTKTIPFNPTPSKDNNDVVQHGFDGSSFIGAVFNLSTTIVGAGIMALPSAVKQLGLIPGLGMIILGAMLTEASIDILFKFTRVSKSTTYSGVVRDSFGEVGRILLLLCIIVSNIGMLVVYMIIIGDVFSGTWSEGVHYSGVLEEWFGQHWWSTRPALLLLTMLLVFLPLASFRRVDSLRYTSALSVGFAVIFVVITAGVATFKFIDGSIGMPRLMPKFTGQESFWKLFTTIPILVTAYICHHNVHPIDNELKDPTHMRSIVRTSLLLCASVYVATSLFGFFLFGDKTLDDVLANFDGDLGIPYGSFLNDVVRVSYGAHLILVFPIVFYSLRLNVDGLLFPHAIPLTFDNQRFYLVTTVLLVFIFLGANFVPSIWDAFQFTGATASVSVAYIFPAAIAIRDTRGFATKKDKRLSWLMILLAISSSTVAISSDLYSIFSSETGAAART</sequence>
<dbReference type="Pfam" id="PF01490">
    <property type="entry name" value="Aa_trans"/>
    <property type="match status" value="1"/>
</dbReference>
<feature type="transmembrane region" description="Helical" evidence="7">
    <location>
        <begin position="168"/>
        <end position="185"/>
    </location>
</feature>
<feature type="transmembrane region" description="Helical" evidence="7">
    <location>
        <begin position="41"/>
        <end position="63"/>
    </location>
</feature>
<keyword evidence="10" id="KW-1185">Reference proteome</keyword>
<protein>
    <submittedName>
        <fullName evidence="9">Putative amino acid transporter, transmembrane domain-containing protein</fullName>
    </submittedName>
</protein>
<gene>
    <name evidence="9" type="ORF">Lalb_Chr14g0368021</name>
</gene>
<evidence type="ECO:0000256" key="2">
    <source>
        <dbReference type="ARBA" id="ARBA00022448"/>
    </source>
</evidence>
<accession>A0A6A4PBR7</accession>
<reference evidence="10" key="1">
    <citation type="journal article" date="2020" name="Nat. Commun.">
        <title>Genome sequence of the cluster root forming white lupin.</title>
        <authorList>
            <person name="Hufnagel B."/>
            <person name="Marques A."/>
            <person name="Soriano A."/>
            <person name="Marques L."/>
            <person name="Divol F."/>
            <person name="Doumas P."/>
            <person name="Sallet E."/>
            <person name="Mancinotti D."/>
            <person name="Carrere S."/>
            <person name="Marande W."/>
            <person name="Arribat S."/>
            <person name="Keller J."/>
            <person name="Huneau C."/>
            <person name="Blein T."/>
            <person name="Aime D."/>
            <person name="Laguerre M."/>
            <person name="Taylor J."/>
            <person name="Schubert V."/>
            <person name="Nelson M."/>
            <person name="Geu-Flores F."/>
            <person name="Crespi M."/>
            <person name="Gallardo-Guerrero K."/>
            <person name="Delaux P.-M."/>
            <person name="Salse J."/>
            <person name="Berges H."/>
            <person name="Guyot R."/>
            <person name="Gouzy J."/>
            <person name="Peret B."/>
        </authorList>
    </citation>
    <scope>NUCLEOTIDE SEQUENCE [LARGE SCALE GENOMIC DNA]</scope>
    <source>
        <strain evidence="10">cv. Amiga</strain>
    </source>
</reference>
<keyword evidence="6 7" id="KW-0472">Membrane</keyword>
<dbReference type="AlphaFoldDB" id="A0A6A4PBR7"/>
<evidence type="ECO:0000313" key="10">
    <source>
        <dbReference type="Proteomes" id="UP000447434"/>
    </source>
</evidence>
<dbReference type="GO" id="GO:0015179">
    <property type="term" value="F:L-amino acid transmembrane transporter activity"/>
    <property type="evidence" value="ECO:0007669"/>
    <property type="project" value="TreeGrafter"/>
</dbReference>
<evidence type="ECO:0000256" key="3">
    <source>
        <dbReference type="ARBA" id="ARBA00022692"/>
    </source>
</evidence>
<keyword evidence="5 7" id="KW-1133">Transmembrane helix</keyword>
<name>A0A6A4PBR7_LUPAL</name>
<feature type="transmembrane region" description="Helical" evidence="7">
    <location>
        <begin position="116"/>
        <end position="136"/>
    </location>
</feature>
<evidence type="ECO:0000256" key="6">
    <source>
        <dbReference type="ARBA" id="ARBA00023136"/>
    </source>
</evidence>
<proteinExistence type="predicted"/>